<feature type="domain" description="FAD/NAD(P)-binding" evidence="18">
    <location>
        <begin position="5"/>
        <end position="325"/>
    </location>
</feature>
<evidence type="ECO:0000256" key="1">
    <source>
        <dbReference type="ARBA" id="ARBA00004496"/>
    </source>
</evidence>
<dbReference type="NCBIfam" id="TIGR01350">
    <property type="entry name" value="lipoamide_DH"/>
    <property type="match status" value="1"/>
</dbReference>
<feature type="binding site" evidence="14">
    <location>
        <position position="270"/>
    </location>
    <ligand>
        <name>NAD(+)</name>
        <dbReference type="ChEBI" id="CHEBI:57540"/>
    </ligand>
</feature>
<dbReference type="PROSITE" id="PS00076">
    <property type="entry name" value="PYRIDINE_REDOX_1"/>
    <property type="match status" value="1"/>
</dbReference>
<protein>
    <recommendedName>
        <fullName evidence="4 16">Dihydrolipoyl dehydrogenase</fullName>
        <ecNumber evidence="3 16">1.8.1.4</ecNumber>
    </recommendedName>
</protein>
<keyword evidence="10" id="KW-1015">Disulfide bond</keyword>
<evidence type="ECO:0000313" key="19">
    <source>
        <dbReference type="EMBL" id="AGI74217.1"/>
    </source>
</evidence>
<dbReference type="InterPro" id="IPR004099">
    <property type="entry name" value="Pyr_nucl-diS_OxRdtase_dimer"/>
</dbReference>
<sequence>MSKEFDLVVIGSGPGGYVAAIRAAQLGMKTAIVEAEELGGVCLNWGCIPTKALLKTADVGRTIREAKEYGWSSSTPIPNLKDIVGYSRQVSGKLSGGVKFLMKKNNIAVLKGWGTLLGGGKLQVKTGEKTETVSALHIIVATGARSRTLPSLVPDGVQIVTSKEAMVPETIPKKLLIVGSGAIGVEFASFYNEIGSEVTIMEVQDRIVPAEDAEISEAAMKAFKKQGITILTNTTYQSFKKQTDSLSVSYKSADDKIETGQFDRIISAIGIVGNVDGIGLENTAVEVDRAQIKTNEWMGTAEPGVYAIGDVAGGPWLAHKASHEAVTCVERIALLDSAHPVDKSLIPGCTYSHPQIASVGLTEAKALELGLKIKVGRFPFAGNGKAIALGESEGLIKLIFEEGTGAVLGAHMIGAEVTELITAIGVAMTLECTEEYLMRTIFPHPTLSEMLHEATLEAFDRAIHI</sequence>
<keyword evidence="11 16" id="KW-0676">Redox-active center</keyword>
<evidence type="ECO:0000256" key="14">
    <source>
        <dbReference type="PIRSR" id="PIRSR000350-3"/>
    </source>
</evidence>
<feature type="active site" description="Proton acceptor" evidence="13">
    <location>
        <position position="444"/>
    </location>
</feature>
<dbReference type="PANTHER" id="PTHR22912">
    <property type="entry name" value="DISULFIDE OXIDOREDUCTASE"/>
    <property type="match status" value="1"/>
</dbReference>
<evidence type="ECO:0000256" key="10">
    <source>
        <dbReference type="ARBA" id="ARBA00023157"/>
    </source>
</evidence>
<dbReference type="SUPFAM" id="SSF55424">
    <property type="entry name" value="FAD/NAD-linked reductases, dimerisation (C-terminal) domain"/>
    <property type="match status" value="1"/>
</dbReference>
<dbReference type="OrthoDB" id="9776382at2"/>
<evidence type="ECO:0000256" key="5">
    <source>
        <dbReference type="ARBA" id="ARBA00022490"/>
    </source>
</evidence>
<dbReference type="PRINTS" id="PR00368">
    <property type="entry name" value="FADPNR"/>
</dbReference>
<evidence type="ECO:0000256" key="9">
    <source>
        <dbReference type="ARBA" id="ARBA00023027"/>
    </source>
</evidence>
<dbReference type="STRING" id="391616.OA238_c43210"/>
<comment type="cofactor">
    <cofactor evidence="14 16">
        <name>FAD</name>
        <dbReference type="ChEBI" id="CHEBI:57692"/>
    </cofactor>
    <text evidence="14 16">Binds 1 FAD per subunit.</text>
</comment>
<dbReference type="AlphaFoldDB" id="M9RPU4"/>
<dbReference type="GO" id="GO:0006103">
    <property type="term" value="P:2-oxoglutarate metabolic process"/>
    <property type="evidence" value="ECO:0007669"/>
    <property type="project" value="TreeGrafter"/>
</dbReference>
<dbReference type="PIRSF" id="PIRSF000350">
    <property type="entry name" value="Mercury_reductase_MerA"/>
    <property type="match status" value="1"/>
</dbReference>
<dbReference type="InterPro" id="IPR016156">
    <property type="entry name" value="FAD/NAD-linked_Rdtase_dimer_sf"/>
</dbReference>
<comment type="miscellaneous">
    <text evidence="16">The active site is a redox-active disulfide bond.</text>
</comment>
<evidence type="ECO:0000259" key="18">
    <source>
        <dbReference type="Pfam" id="PF07992"/>
    </source>
</evidence>
<dbReference type="GO" id="GO:0005737">
    <property type="term" value="C:cytoplasm"/>
    <property type="evidence" value="ECO:0007669"/>
    <property type="project" value="UniProtKB-SubCell"/>
</dbReference>
<evidence type="ECO:0000313" key="20">
    <source>
        <dbReference type="Proteomes" id="UP000004688"/>
    </source>
</evidence>
<dbReference type="InterPro" id="IPR012999">
    <property type="entry name" value="Pyr_OxRdtase_I_AS"/>
</dbReference>
<feature type="binding site" evidence="14">
    <location>
        <position position="310"/>
    </location>
    <ligand>
        <name>FAD</name>
        <dbReference type="ChEBI" id="CHEBI:57692"/>
    </ligand>
</feature>
<feature type="binding site" evidence="14">
    <location>
        <position position="114"/>
    </location>
    <ligand>
        <name>FAD</name>
        <dbReference type="ChEBI" id="CHEBI:57692"/>
    </ligand>
</feature>
<dbReference type="EMBL" id="CP003742">
    <property type="protein sequence ID" value="AGI74217.1"/>
    <property type="molecule type" value="Genomic_DNA"/>
</dbReference>
<evidence type="ECO:0000256" key="11">
    <source>
        <dbReference type="ARBA" id="ARBA00023284"/>
    </source>
</evidence>
<keyword evidence="9 14" id="KW-0520">NAD</keyword>
<keyword evidence="7 14" id="KW-0274">FAD</keyword>
<feature type="disulfide bond" description="Redox-active" evidence="15">
    <location>
        <begin position="42"/>
        <end position="47"/>
    </location>
</feature>
<dbReference type="Pfam" id="PF07992">
    <property type="entry name" value="Pyr_redox_2"/>
    <property type="match status" value="1"/>
</dbReference>
<dbReference type="FunFam" id="3.30.390.30:FF:000001">
    <property type="entry name" value="Dihydrolipoyl dehydrogenase"/>
    <property type="match status" value="1"/>
</dbReference>
<dbReference type="PRINTS" id="PR00411">
    <property type="entry name" value="PNDRDTASEI"/>
</dbReference>
<dbReference type="KEGG" id="oar:OA238_c43210"/>
<dbReference type="Gene3D" id="3.50.50.60">
    <property type="entry name" value="FAD/NAD(P)-binding domain"/>
    <property type="match status" value="2"/>
</dbReference>
<gene>
    <name evidence="19" type="primary">lpdA4</name>
    <name evidence="19" type="ORF">OA238_c43210</name>
</gene>
<feature type="binding site" evidence="14">
    <location>
        <begin position="179"/>
        <end position="186"/>
    </location>
    <ligand>
        <name>NAD(+)</name>
        <dbReference type="ChEBI" id="CHEBI:57540"/>
    </ligand>
</feature>
<keyword evidence="20" id="KW-1185">Reference proteome</keyword>
<evidence type="ECO:0000256" key="6">
    <source>
        <dbReference type="ARBA" id="ARBA00022630"/>
    </source>
</evidence>
<keyword evidence="8 16" id="KW-0560">Oxidoreductase</keyword>
<keyword evidence="5" id="KW-0963">Cytoplasm</keyword>
<feature type="binding site" evidence="14">
    <location>
        <position position="202"/>
    </location>
    <ligand>
        <name>NAD(+)</name>
        <dbReference type="ChEBI" id="CHEBI:57540"/>
    </ligand>
</feature>
<dbReference type="Pfam" id="PF02852">
    <property type="entry name" value="Pyr_redox_dim"/>
    <property type="match status" value="1"/>
</dbReference>
<dbReference type="Proteomes" id="UP000004688">
    <property type="component" value="Chromosome"/>
</dbReference>
<evidence type="ECO:0000256" key="15">
    <source>
        <dbReference type="PIRSR" id="PIRSR000350-4"/>
    </source>
</evidence>
<dbReference type="GO" id="GO:0004148">
    <property type="term" value="F:dihydrolipoyl dehydrogenase (NADH) activity"/>
    <property type="evidence" value="ECO:0007669"/>
    <property type="project" value="UniProtKB-EC"/>
</dbReference>
<evidence type="ECO:0000256" key="8">
    <source>
        <dbReference type="ARBA" id="ARBA00023002"/>
    </source>
</evidence>
<name>M9RPU4_9RHOB</name>
<dbReference type="SUPFAM" id="SSF51905">
    <property type="entry name" value="FAD/NAD(P)-binding domain"/>
    <property type="match status" value="1"/>
</dbReference>
<dbReference type="InterPro" id="IPR001100">
    <property type="entry name" value="Pyr_nuc-diS_OxRdtase"/>
</dbReference>
<keyword evidence="14" id="KW-0547">Nucleotide-binding</keyword>
<dbReference type="PANTHER" id="PTHR22912:SF217">
    <property type="entry name" value="DIHYDROLIPOYL DEHYDROGENASE"/>
    <property type="match status" value="1"/>
</dbReference>
<dbReference type="InterPro" id="IPR023753">
    <property type="entry name" value="FAD/NAD-binding_dom"/>
</dbReference>
<feature type="binding site" evidence="14">
    <location>
        <position position="51"/>
    </location>
    <ligand>
        <name>FAD</name>
        <dbReference type="ChEBI" id="CHEBI:57692"/>
    </ligand>
</feature>
<proteinExistence type="inferred from homology"/>
<dbReference type="InterPro" id="IPR006258">
    <property type="entry name" value="Lipoamide_DH"/>
</dbReference>
<evidence type="ECO:0000256" key="4">
    <source>
        <dbReference type="ARBA" id="ARBA00016961"/>
    </source>
</evidence>
<dbReference type="GO" id="GO:0050660">
    <property type="term" value="F:flavin adenine dinucleotide binding"/>
    <property type="evidence" value="ECO:0007669"/>
    <property type="project" value="InterPro"/>
</dbReference>
<accession>M9RPU4</accession>
<evidence type="ECO:0000256" key="3">
    <source>
        <dbReference type="ARBA" id="ARBA00012608"/>
    </source>
</evidence>
<comment type="catalytic activity">
    <reaction evidence="12 16">
        <text>N(6)-[(R)-dihydrolipoyl]-L-lysyl-[protein] + NAD(+) = N(6)-[(R)-lipoyl]-L-lysyl-[protein] + NADH + H(+)</text>
        <dbReference type="Rhea" id="RHEA:15045"/>
        <dbReference type="Rhea" id="RHEA-COMP:10474"/>
        <dbReference type="Rhea" id="RHEA-COMP:10475"/>
        <dbReference type="ChEBI" id="CHEBI:15378"/>
        <dbReference type="ChEBI" id="CHEBI:57540"/>
        <dbReference type="ChEBI" id="CHEBI:57945"/>
        <dbReference type="ChEBI" id="CHEBI:83099"/>
        <dbReference type="ChEBI" id="CHEBI:83100"/>
        <dbReference type="EC" id="1.8.1.4"/>
    </reaction>
</comment>
<evidence type="ECO:0000256" key="16">
    <source>
        <dbReference type="RuleBase" id="RU003692"/>
    </source>
</evidence>
<organism evidence="19 20">
    <name type="scientific">Octadecabacter arcticus 238</name>
    <dbReference type="NCBI Taxonomy" id="391616"/>
    <lineage>
        <taxon>Bacteria</taxon>
        <taxon>Pseudomonadati</taxon>
        <taxon>Pseudomonadota</taxon>
        <taxon>Alphaproteobacteria</taxon>
        <taxon>Rhodobacterales</taxon>
        <taxon>Roseobacteraceae</taxon>
        <taxon>Octadecabacter</taxon>
    </lineage>
</organism>
<dbReference type="Gene3D" id="3.30.390.30">
    <property type="match status" value="1"/>
</dbReference>
<dbReference type="eggNOG" id="COG1249">
    <property type="taxonomic scope" value="Bacteria"/>
</dbReference>
<evidence type="ECO:0000256" key="7">
    <source>
        <dbReference type="ARBA" id="ARBA00022827"/>
    </source>
</evidence>
<evidence type="ECO:0000256" key="12">
    <source>
        <dbReference type="ARBA" id="ARBA00049187"/>
    </source>
</evidence>
<evidence type="ECO:0000256" key="13">
    <source>
        <dbReference type="PIRSR" id="PIRSR000350-2"/>
    </source>
</evidence>
<feature type="domain" description="Pyridine nucleotide-disulphide oxidoreductase dimerisation" evidence="17">
    <location>
        <begin position="346"/>
        <end position="454"/>
    </location>
</feature>
<dbReference type="HOGENOM" id="CLU_016755_0_2_5"/>
<dbReference type="InterPro" id="IPR036188">
    <property type="entry name" value="FAD/NAD-bd_sf"/>
</dbReference>
<keyword evidence="6 16" id="KW-0285">Flavoprotein</keyword>
<reference evidence="19 20" key="1">
    <citation type="journal article" date="2013" name="PLoS ONE">
        <title>Poles Apart: Arctic and Antarctic Octadecabacter strains Share High Genome Plasticity and a New Type of Xanthorhodopsin.</title>
        <authorList>
            <person name="Vollmers J."/>
            <person name="Voget S."/>
            <person name="Dietrich S."/>
            <person name="Gollnow K."/>
            <person name="Smits M."/>
            <person name="Meyer K."/>
            <person name="Brinkhoff T."/>
            <person name="Simon M."/>
            <person name="Daniel R."/>
        </authorList>
    </citation>
    <scope>NUCLEOTIDE SEQUENCE [LARGE SCALE GENOMIC DNA]</scope>
    <source>
        <strain evidence="19 20">238</strain>
    </source>
</reference>
<dbReference type="RefSeq" id="WP_015497177.1">
    <property type="nucleotide sequence ID" value="NC_020908.1"/>
</dbReference>
<comment type="similarity">
    <text evidence="2 16">Belongs to the class-I pyridine nucleotide-disulfide oxidoreductase family.</text>
</comment>
<comment type="subcellular location">
    <subcellularLocation>
        <location evidence="1">Cytoplasm</location>
    </subcellularLocation>
</comment>
<dbReference type="InterPro" id="IPR050151">
    <property type="entry name" value="Class-I_Pyr_Nuc-Dis_Oxidored"/>
</dbReference>
<dbReference type="EC" id="1.8.1.4" evidence="3 16"/>
<evidence type="ECO:0000259" key="17">
    <source>
        <dbReference type="Pfam" id="PF02852"/>
    </source>
</evidence>
<evidence type="ECO:0000256" key="2">
    <source>
        <dbReference type="ARBA" id="ARBA00007532"/>
    </source>
</evidence>